<dbReference type="SUPFAM" id="SSF52047">
    <property type="entry name" value="RNI-like"/>
    <property type="match status" value="1"/>
</dbReference>
<evidence type="ECO:0000313" key="6">
    <source>
        <dbReference type="EMBL" id="QWG00593.1"/>
    </source>
</evidence>
<dbReference type="SMART" id="SM00369">
    <property type="entry name" value="LRR_TYP"/>
    <property type="match status" value="5"/>
</dbReference>
<dbReference type="InterPro" id="IPR003599">
    <property type="entry name" value="Ig_sub"/>
</dbReference>
<dbReference type="EMBL" id="CP076132">
    <property type="protein sequence ID" value="QWG00593.1"/>
    <property type="molecule type" value="Genomic_DNA"/>
</dbReference>
<keyword evidence="7" id="KW-1185">Reference proteome</keyword>
<dbReference type="Gene3D" id="2.60.40.10">
    <property type="entry name" value="Immunoglobulins"/>
    <property type="match status" value="2"/>
</dbReference>
<dbReference type="KEGG" id="fya:KMW28_13120"/>
<dbReference type="SUPFAM" id="SSF48726">
    <property type="entry name" value="Immunoglobulin"/>
    <property type="match status" value="1"/>
</dbReference>
<protein>
    <submittedName>
        <fullName evidence="6">Leucine-rich repeat domain-containing protein</fullName>
    </submittedName>
</protein>
<evidence type="ECO:0000256" key="1">
    <source>
        <dbReference type="ARBA" id="ARBA00022614"/>
    </source>
</evidence>
<dbReference type="InterPro" id="IPR026444">
    <property type="entry name" value="Secre_tail"/>
</dbReference>
<keyword evidence="4" id="KW-1015">Disulfide bond</keyword>
<evidence type="ECO:0000313" key="7">
    <source>
        <dbReference type="Proteomes" id="UP000678679"/>
    </source>
</evidence>
<dbReference type="InterPro" id="IPR003591">
    <property type="entry name" value="Leu-rich_rpt_typical-subtyp"/>
</dbReference>
<dbReference type="InterPro" id="IPR050715">
    <property type="entry name" value="LRR-SigEffector_domain"/>
</dbReference>
<accession>A0AAX1N3V3</accession>
<dbReference type="SMART" id="SM00409">
    <property type="entry name" value="IG"/>
    <property type="match status" value="3"/>
</dbReference>
<dbReference type="InterPro" id="IPR036179">
    <property type="entry name" value="Ig-like_dom_sf"/>
</dbReference>
<organism evidence="6 7">
    <name type="scientific">Flammeovirga yaeyamensis</name>
    <dbReference type="NCBI Taxonomy" id="367791"/>
    <lineage>
        <taxon>Bacteria</taxon>
        <taxon>Pseudomonadati</taxon>
        <taxon>Bacteroidota</taxon>
        <taxon>Cytophagia</taxon>
        <taxon>Cytophagales</taxon>
        <taxon>Flammeovirgaceae</taxon>
        <taxon>Flammeovirga</taxon>
    </lineage>
</organism>
<evidence type="ECO:0000256" key="2">
    <source>
        <dbReference type="ARBA" id="ARBA00022729"/>
    </source>
</evidence>
<dbReference type="PANTHER" id="PTHR45752">
    <property type="entry name" value="LEUCINE-RICH REPEAT-CONTAINING"/>
    <property type="match status" value="1"/>
</dbReference>
<dbReference type="PROSITE" id="PS51450">
    <property type="entry name" value="LRR"/>
    <property type="match status" value="4"/>
</dbReference>
<name>A0AAX1N3V3_9BACT</name>
<dbReference type="Gene3D" id="3.80.10.10">
    <property type="entry name" value="Ribonuclease Inhibitor"/>
    <property type="match status" value="3"/>
</dbReference>
<dbReference type="SMART" id="SM00365">
    <property type="entry name" value="LRR_SD22"/>
    <property type="match status" value="4"/>
</dbReference>
<dbReference type="InterPro" id="IPR007110">
    <property type="entry name" value="Ig-like_dom"/>
</dbReference>
<evidence type="ECO:0000256" key="3">
    <source>
        <dbReference type="ARBA" id="ARBA00022737"/>
    </source>
</evidence>
<keyword evidence="1" id="KW-0433">Leucine-rich repeat</keyword>
<evidence type="ECO:0000259" key="5">
    <source>
        <dbReference type="PROSITE" id="PS50835"/>
    </source>
</evidence>
<dbReference type="PROSITE" id="PS50835">
    <property type="entry name" value="IG_LIKE"/>
    <property type="match status" value="1"/>
</dbReference>
<reference evidence="6 7" key="1">
    <citation type="submission" date="2021-05" db="EMBL/GenBank/DDBJ databases">
        <title>Comparative genomic studies on the polysaccharide-degrading batcterial strains of the Flammeovirga genus.</title>
        <authorList>
            <person name="Zewei F."/>
            <person name="Zheng Z."/>
            <person name="Yu L."/>
            <person name="Ruyue G."/>
            <person name="Yanhong M."/>
            <person name="Yuanyuan C."/>
            <person name="Jingyan G."/>
            <person name="Wenjun H."/>
        </authorList>
    </citation>
    <scope>NUCLEOTIDE SEQUENCE [LARGE SCALE GENOMIC DNA]</scope>
    <source>
        <strain evidence="6 7">NBRC:100898</strain>
    </source>
</reference>
<dbReference type="RefSeq" id="WP_169663023.1">
    <property type="nucleotide sequence ID" value="NZ_CP076132.1"/>
</dbReference>
<keyword evidence="2" id="KW-0732">Signal</keyword>
<gene>
    <name evidence="6" type="ORF">KMW28_13120</name>
</gene>
<dbReference type="NCBIfam" id="TIGR04183">
    <property type="entry name" value="Por_Secre_tail"/>
    <property type="match status" value="1"/>
</dbReference>
<dbReference type="InterPro" id="IPR001611">
    <property type="entry name" value="Leu-rich_rpt"/>
</dbReference>
<dbReference type="Pfam" id="PF18962">
    <property type="entry name" value="Por_Secre_tail"/>
    <property type="match status" value="1"/>
</dbReference>
<dbReference type="PANTHER" id="PTHR45752:SF187">
    <property type="entry name" value="LEUCINE-RICH REPEAT AND IQ DOMAIN-CONTAINING PROTEIN 4"/>
    <property type="match status" value="1"/>
</dbReference>
<dbReference type="InterPro" id="IPR013783">
    <property type="entry name" value="Ig-like_fold"/>
</dbReference>
<sequence>MNKLYNSFIAALTIIIVVFSTSSNIYGQNVEFLGSVKSTNNGTFGNSLTSSSNGENLVVHNDQGEVNFYEYRNNTLKHLGLITQTYQKRVISVNGEDFTFYPLVEKGRVISNNNDSNNTLFELDDISGDEIWVADSKLGFFYFYIKVDVQDISYSVVSSSFEILKYSGDLNSSKTIDGSGTFPYDITYTLNPVEKDLSLFGSHVSFENDFTVYINDPQYNGYRGRIVKYVMEGGSWVEKPLESFIPTNVPYFKQFGLFFEYATRNNQAEKSLQVFGVDEIFSTYNFTSGNIAYSKVQGFVPSIVKSFPYYFNSSGSAFGSFTVQETAGKQNLFFTTYEFGDFVVENLPVNSTEFDEIYDVEIYEDFGEIYVHVAGVSGTQEVVETYVTFDNYNFNIVTNGSYVMNNVGNTSTGQLQITKLTEEWYTIYSRNAQKIYFFNLGNDYEFAYRGDNTIDKSDDWSQFGNGYYSNGLNFLFTDTNTNQIDTYRLPYTTINDGEWDSGNTWINGIMPLPNDENAKVIINGNAVNLVYGVNIDNLTLNFSSKLTLNPFIEGGGSISANYVTNNGIIDINQDCFIQFQSGISNGTINAFDNSAVMVNDFTSNGLINFNKNVYNELGINLIGRINSSSDIIITNTTTLNGLIDILDDTKGVKVHPYNNFDLSSGTAIPTFLEIEDINESLATVTFKGIFNIYKELRLISDIADFSNADITMGDGLEGTLSYINYSYINNLTFKNLTVKSSTKITDQSYSGGILKVTDALTVNEKFVLEATNLELNYNSSPDIIKGTHPVSIVAGYDSYIYVDLGSKVSAPFQLNFPIEGQIMEDGPGPFTDAAFSFTVDEINYLSGDGGNGLMLFLNNYDAYSNPIIDISGTKYGVLPGKSWYLEGGENVDSFGGNFTTNLGNTNGFKITDVSELKLNSSKTDLIFSATGDLNNAVFSKMSPATNQFFEVQLLSTSFGKKYTSIADSYFDNPSTWDLGTVPSTEQDEIIVKNLVHFDIYNNETFKKITVEDGDSLIMNTNIEGYPSVPEIVTLEELTLNNTGVLTTNYVDLIINKTLNIDNTLNDVHNITETSPQPTPKLIFNGDAITTSDRTKAHLSYTNITIGNKGGAKEVNIDAKLKVRNGGFFEVEGLTKVKLTNDFVLENSKIRRGGHFIIDNRIDNIPRDYELSFSGDNSPEFRNFEAYSTNDIVFITPAVIQDSMYVKGATGVYLEENASITINGEEDDKSKTANTTPFLLEVGEFAGLSPSSIPSKINISVDASQNRAYLVDANISQINSIGDTLYVIRGTEGGFNTGAIKHIVNNLLASPQLVVNSSNLIEEQPIVTNSTEFVEVFLGVNDPITGNLRNLDKEENVVIELSGNPITNFTLKEVTLTDQFGSVDFTVASIPMSEFSSIITTEPSVFGLDVYLNHTTYTSLKTPAQGILYQFLPEGYIDGQDLLPVVDFLNSLTFRNEDFRTNFSVTWDPSELYSWSGKMSDFPGIENIIELDEVGGLSKINIENKDINGWNIATLNGLVGPPIEPQSIDGGDVQPLFVEEIPEGPPVSSGYSHVIINADGNYLFFDQFYDYITGVSPQLNYTPGVPFELFDKSYILNTSFIFSFEEEGYYGETYEWFKYNDIDDIYESIPLSASSIDIDNVLQAGEYKVILKDKMVSHDFEVEMKLTIAIERGDNDKEYLRNILTEAGISFDAELPFWEWYQQATVDDMGYITAINLDDLSLRSIPNDIQFLTQLKDLSLAKNKIKDIPGFLLEMGHIETLNVSDNLLYFDDFDDLFVLEGTSTTVGNQSFETIETTVKVKHGDNADLKGSNTYGTVSTIWYSDLTLTLIENVGDTYSIVNMTPDDAGEFYVTVTSSGHPGYQFVTDKVTLQYALGDADSLVLQTFLENNSIEFNIEDEFRNWLANETVIDDFGKITSLDLSSLGLTSLPVGLESFTSLSALDLSDNILFYDELNKLADLKAITTVIPQSYQEKVITAEVLEYNSYSNTEMGVEIPGISLDYIWYLDGEPYSNGENFSIDNFTFSDEGQYTLKVTEALNNWPGLEIQVATLNLVYRSLITEEDSLALHQLFTEMNVDFDDTQRIVEWPRFSFDPETGKIIGLDLNELEGVTALTSTIGLFDDLESLKLYESNLTDLPNELWSLPMLNYLDLSKNDFDDEDIVGIDNLFNLRTLWLSENNLTTLPDLSNLNQLLYLIADDNDISNVDFDLSALTNLIHLSLSGNNINSITADFSNMINLKKIDLSNNNLTSWSSALPAGFEELILYSNQLESLINVPNTILLDIADNYLFFDDFEGFDKSSIVKYIPQNYPIYYENIALIEGGSYSVQIPIEIKPEYIFTWYKDGVIQGTFTNNQITLENMSALDVGIYSCFISHTYWSDLNIKIAEIGVGFDCSENLSVAIEPTSSTDFCYNEEITATISTTVSDENVTYAWYKGDVPLQLQNAANLTVHEAGAYSVRIRNANGCIALSDTVHVTTSEIIETPIVVFNGDSLNVSNTYDNMTYQWYLDGEPLDQVFSSMLPTRLGSYTVEAINENGCSALSPNYSLGEDDVTNLEDELVKLHIYPQPADDYLFIDNYGYQIEQLNAFDVSGQAHTLQYSNEQGKARISTSSLTNGMYILYIKTNDGKTVHQKILISN</sequence>
<proteinExistence type="predicted"/>
<evidence type="ECO:0000256" key="4">
    <source>
        <dbReference type="ARBA" id="ARBA00023157"/>
    </source>
</evidence>
<dbReference type="Proteomes" id="UP000678679">
    <property type="component" value="Chromosome 1"/>
</dbReference>
<dbReference type="InterPro" id="IPR032675">
    <property type="entry name" value="LRR_dom_sf"/>
</dbReference>
<keyword evidence="3" id="KW-0677">Repeat</keyword>
<feature type="domain" description="Ig-like" evidence="5">
    <location>
        <begin position="2305"/>
        <end position="2380"/>
    </location>
</feature>